<keyword evidence="1" id="KW-0472">Membrane</keyword>
<dbReference type="AlphaFoldDB" id="A0A6C0BNC6"/>
<sequence length="125" mass="15035">MHNLVCYVLPIISMYLVILWAYFQHGEDDRQKWLLPSLAGLVILSIIMAYFHVKWYWVMLLGVAAYVILQSVEGWQNYNWPQLLLPMYILSVVMTYWAWSNCKTRWPSNITTQDRGDWWRERMSV</sequence>
<keyword evidence="1" id="KW-0812">Transmembrane</keyword>
<proteinExistence type="predicted"/>
<feature type="transmembrane region" description="Helical" evidence="1">
    <location>
        <begin position="6"/>
        <end position="23"/>
    </location>
</feature>
<reference evidence="2" key="1">
    <citation type="journal article" date="2020" name="Nature">
        <title>Giant virus diversity and host interactions through global metagenomics.</title>
        <authorList>
            <person name="Schulz F."/>
            <person name="Roux S."/>
            <person name="Paez-Espino D."/>
            <person name="Jungbluth S."/>
            <person name="Walsh D.A."/>
            <person name="Denef V.J."/>
            <person name="McMahon K.D."/>
            <person name="Konstantinidis K.T."/>
            <person name="Eloe-Fadrosh E.A."/>
            <person name="Kyrpides N.C."/>
            <person name="Woyke T."/>
        </authorList>
    </citation>
    <scope>NUCLEOTIDE SEQUENCE</scope>
    <source>
        <strain evidence="2">GVMAG-M-3300018080-19</strain>
    </source>
</reference>
<organism evidence="2">
    <name type="scientific">viral metagenome</name>
    <dbReference type="NCBI Taxonomy" id="1070528"/>
    <lineage>
        <taxon>unclassified sequences</taxon>
        <taxon>metagenomes</taxon>
        <taxon>organismal metagenomes</taxon>
    </lineage>
</organism>
<keyword evidence="1" id="KW-1133">Transmembrane helix</keyword>
<feature type="transmembrane region" description="Helical" evidence="1">
    <location>
        <begin position="80"/>
        <end position="99"/>
    </location>
</feature>
<protein>
    <submittedName>
        <fullName evidence="2">Uncharacterized protein</fullName>
    </submittedName>
</protein>
<name>A0A6C0BNC6_9ZZZZ</name>
<evidence type="ECO:0000256" key="1">
    <source>
        <dbReference type="SAM" id="Phobius"/>
    </source>
</evidence>
<feature type="transmembrane region" description="Helical" evidence="1">
    <location>
        <begin position="35"/>
        <end position="68"/>
    </location>
</feature>
<dbReference type="EMBL" id="MN739208">
    <property type="protein sequence ID" value="QHS93696.1"/>
    <property type="molecule type" value="Genomic_DNA"/>
</dbReference>
<accession>A0A6C0BNC6</accession>
<evidence type="ECO:0000313" key="2">
    <source>
        <dbReference type="EMBL" id="QHS93696.1"/>
    </source>
</evidence>